<reference evidence="1 2" key="1">
    <citation type="submission" date="2018-05" db="EMBL/GenBank/DDBJ databases">
        <title>Genomic Encyclopedia of Type Strains, Phase IV (KMG-IV): sequencing the most valuable type-strain genomes for metagenomic binning, comparative biology and taxonomic classification.</title>
        <authorList>
            <person name="Goeker M."/>
        </authorList>
    </citation>
    <scope>NUCLEOTIDE SEQUENCE [LARGE SCALE GENOMIC DNA]</scope>
    <source>
        <strain evidence="1 2">DSM 14263</strain>
    </source>
</reference>
<keyword evidence="2" id="KW-1185">Reference proteome</keyword>
<dbReference type="RefSeq" id="WP_109721893.1">
    <property type="nucleotide sequence ID" value="NZ_MSZV01000046.1"/>
</dbReference>
<dbReference type="OrthoDB" id="9822410at2"/>
<protein>
    <submittedName>
        <fullName evidence="1">Uncharacterized protein</fullName>
    </submittedName>
</protein>
<evidence type="ECO:0000313" key="1">
    <source>
        <dbReference type="EMBL" id="PWK92845.1"/>
    </source>
</evidence>
<proteinExistence type="predicted"/>
<gene>
    <name evidence="1" type="ORF">C7456_101181</name>
</gene>
<organism evidence="1 2">
    <name type="scientific">Fulvimonas soli</name>
    <dbReference type="NCBI Taxonomy" id="155197"/>
    <lineage>
        <taxon>Bacteria</taxon>
        <taxon>Pseudomonadati</taxon>
        <taxon>Pseudomonadota</taxon>
        <taxon>Gammaproteobacteria</taxon>
        <taxon>Lysobacterales</taxon>
        <taxon>Rhodanobacteraceae</taxon>
        <taxon>Fulvimonas</taxon>
    </lineage>
</organism>
<dbReference type="AlphaFoldDB" id="A0A316J007"/>
<accession>A0A316J007</accession>
<name>A0A316J007_9GAMM</name>
<sequence length="170" mass="18782">MSNANNIAKLVYENVMNTNLREIELVGLEMEHASGVRAIAAEAAMRERGGREHFDADGLYEAVDGLVGHDRLFESYNDPSNPNFEDGSLELGQGCPFGSLDAYLDLRELFGEEWLSLTMMEYAKRLAEGELRGAGEAQVAELVSRAREEYAKARAADFECSLASNRKRAA</sequence>
<comment type="caution">
    <text evidence="1">The sequence shown here is derived from an EMBL/GenBank/DDBJ whole genome shotgun (WGS) entry which is preliminary data.</text>
</comment>
<dbReference type="Proteomes" id="UP000245812">
    <property type="component" value="Unassembled WGS sequence"/>
</dbReference>
<evidence type="ECO:0000313" key="2">
    <source>
        <dbReference type="Proteomes" id="UP000245812"/>
    </source>
</evidence>
<dbReference type="EMBL" id="QGHC01000001">
    <property type="protein sequence ID" value="PWK92845.1"/>
    <property type="molecule type" value="Genomic_DNA"/>
</dbReference>